<feature type="transmembrane region" description="Helical" evidence="7">
    <location>
        <begin position="67"/>
        <end position="85"/>
    </location>
</feature>
<dbReference type="Pfam" id="PF02518">
    <property type="entry name" value="HATPase_c"/>
    <property type="match status" value="1"/>
</dbReference>
<evidence type="ECO:0000256" key="3">
    <source>
        <dbReference type="ARBA" id="ARBA00022553"/>
    </source>
</evidence>
<keyword evidence="5 10" id="KW-0418">Kinase</keyword>
<evidence type="ECO:0000313" key="11">
    <source>
        <dbReference type="Proteomes" id="UP000094795"/>
    </source>
</evidence>
<dbReference type="InterPro" id="IPR003594">
    <property type="entry name" value="HATPase_dom"/>
</dbReference>
<protein>
    <recommendedName>
        <fullName evidence="2">histidine kinase</fullName>
        <ecNumber evidence="2">2.7.13.3</ecNumber>
    </recommendedName>
</protein>
<sequence>MRLSGYQRGYTEIMADAQDFSAAERSIHAQKTDGGRWGYRELSGHAKVFAQPAYERLAGAEPFLKRLIPVLIVAFLVVVAAARYINMSEGRDQLFSAAEQMTALTLAAATSLFVSDPEPVERGLRRETEARLNRVLSAMPNTGGRYMLVVDGKDRIFAATAGGQHLVGSLATAFVAETSPLWLFDERAGVQHVAMDGQDYLAAMSRLPKGAGAILAFTPVAGMNAVWRQSVSVNVTLFIATSSILLVILYAYFSQAGRAQRADGIYLESQRRVDMALSRGRCGLWDWDMARGRLYWSRSMYEILGLPPRDSVISFGEASRLMHPDDGDLYEIAQKVASGDIKQVDHLFRMRHAKGHYVWMRTRAQVIDPSSAQTHLIGIAMDVTEQHRLQQRTAEADQRLFDAIESTSEAFVLWDRDDRLVLWNKHYQQIHGLPAEILEPGTPREHVEAAATRPVVARRLAVPCAQGLAQTYEVQLADGRWLQINERPTRDGGQVSVGTDITPLKRNQERLRDSEKRLMATIGDLTASQSELKRKAAELSELNRDYQIEKERAEAGSRAKSEFLANMSHELRTPLNAIIGFSEVLQARMFGPLGSDKYSEYADDIHNSGIHLLTVINDILDMAKIEAGQMQINREGIDLAPLVEETLRLMAIQAENKGIEVRQQIEPALSLDGDRRAMKQILLNLVSNAVKFTEPGGRILVRARKTSNAVLLTIEDTGIGIPKALMGRIGQPFEQVQNQFSKSTGGSGLGLAISRSLTELHGGAMKVRSVEGVGTIVSVRIPTATQELVQAA</sequence>
<dbReference type="InterPro" id="IPR003661">
    <property type="entry name" value="HisK_dim/P_dom"/>
</dbReference>
<dbReference type="Gene3D" id="3.30.565.10">
    <property type="entry name" value="Histidine kinase-like ATPase, C-terminal domain"/>
    <property type="match status" value="1"/>
</dbReference>
<keyword evidence="4" id="KW-0808">Transferase</keyword>
<accession>A0A1C1YQN2</accession>
<dbReference type="CDD" id="cd00082">
    <property type="entry name" value="HisKA"/>
    <property type="match status" value="1"/>
</dbReference>
<dbReference type="NCBIfam" id="TIGR00229">
    <property type="entry name" value="sensory_box"/>
    <property type="match status" value="2"/>
</dbReference>
<keyword evidence="7" id="KW-1133">Transmembrane helix</keyword>
<dbReference type="CDD" id="cd00130">
    <property type="entry name" value="PAS"/>
    <property type="match status" value="1"/>
</dbReference>
<dbReference type="Pfam" id="PF00512">
    <property type="entry name" value="HisKA"/>
    <property type="match status" value="1"/>
</dbReference>
<dbReference type="PROSITE" id="PS50109">
    <property type="entry name" value="HIS_KIN"/>
    <property type="match status" value="1"/>
</dbReference>
<dbReference type="SMART" id="SM00387">
    <property type="entry name" value="HATPase_c"/>
    <property type="match status" value="1"/>
</dbReference>
<name>A0A1C1YQN2_9HYPH</name>
<dbReference type="PRINTS" id="PR00344">
    <property type="entry name" value="BCTRLSENSOR"/>
</dbReference>
<dbReference type="Proteomes" id="UP000094795">
    <property type="component" value="Unassembled WGS sequence"/>
</dbReference>
<dbReference type="GO" id="GO:0005886">
    <property type="term" value="C:plasma membrane"/>
    <property type="evidence" value="ECO:0007669"/>
    <property type="project" value="TreeGrafter"/>
</dbReference>
<dbReference type="PANTHER" id="PTHR43047">
    <property type="entry name" value="TWO-COMPONENT HISTIDINE PROTEIN KINASE"/>
    <property type="match status" value="1"/>
</dbReference>
<keyword evidence="7" id="KW-0812">Transmembrane</keyword>
<dbReference type="SUPFAM" id="SSF55874">
    <property type="entry name" value="ATPase domain of HSP90 chaperone/DNA topoisomerase II/histidine kinase"/>
    <property type="match status" value="1"/>
</dbReference>
<dbReference type="AlphaFoldDB" id="A0A1C1YQN2"/>
<keyword evidence="3" id="KW-0597">Phosphoprotein</keyword>
<dbReference type="InterPro" id="IPR000700">
    <property type="entry name" value="PAS-assoc_C"/>
</dbReference>
<evidence type="ECO:0000256" key="6">
    <source>
        <dbReference type="SAM" id="Coils"/>
    </source>
</evidence>
<dbReference type="Gene3D" id="1.10.287.130">
    <property type="match status" value="1"/>
</dbReference>
<evidence type="ECO:0000259" key="9">
    <source>
        <dbReference type="PROSITE" id="PS50113"/>
    </source>
</evidence>
<evidence type="ECO:0000256" key="5">
    <source>
        <dbReference type="ARBA" id="ARBA00022777"/>
    </source>
</evidence>
<reference evidence="10 11" key="1">
    <citation type="submission" date="2015-12" db="EMBL/GenBank/DDBJ databases">
        <authorList>
            <person name="Shamseldin A."/>
            <person name="Moawad H."/>
            <person name="Abd El-Rahim W.M."/>
            <person name="Sadowsky M.J."/>
        </authorList>
    </citation>
    <scope>NUCLEOTIDE SEQUENCE [LARGE SCALE GENOMIC DNA]</scope>
    <source>
        <strain evidence="10 11">JC234</strain>
    </source>
</reference>
<dbReference type="InterPro" id="IPR005467">
    <property type="entry name" value="His_kinase_dom"/>
</dbReference>
<proteinExistence type="predicted"/>
<feature type="transmembrane region" description="Helical" evidence="7">
    <location>
        <begin position="233"/>
        <end position="253"/>
    </location>
</feature>
<dbReference type="GO" id="GO:0000155">
    <property type="term" value="F:phosphorelay sensor kinase activity"/>
    <property type="evidence" value="ECO:0007669"/>
    <property type="project" value="InterPro"/>
</dbReference>
<evidence type="ECO:0000256" key="1">
    <source>
        <dbReference type="ARBA" id="ARBA00000085"/>
    </source>
</evidence>
<dbReference type="InterPro" id="IPR004358">
    <property type="entry name" value="Sig_transdc_His_kin-like_C"/>
</dbReference>
<dbReference type="EC" id="2.7.13.3" evidence="2"/>
<comment type="catalytic activity">
    <reaction evidence="1">
        <text>ATP + protein L-histidine = ADP + protein N-phospho-L-histidine.</text>
        <dbReference type="EC" id="2.7.13.3"/>
    </reaction>
</comment>
<dbReference type="InterPro" id="IPR001610">
    <property type="entry name" value="PAC"/>
</dbReference>
<dbReference type="SMART" id="SM00086">
    <property type="entry name" value="PAC"/>
    <property type="match status" value="2"/>
</dbReference>
<dbReference type="GO" id="GO:0009927">
    <property type="term" value="F:histidine phosphotransfer kinase activity"/>
    <property type="evidence" value="ECO:0007669"/>
    <property type="project" value="TreeGrafter"/>
</dbReference>
<evidence type="ECO:0000256" key="4">
    <source>
        <dbReference type="ARBA" id="ARBA00022679"/>
    </source>
</evidence>
<evidence type="ECO:0000256" key="2">
    <source>
        <dbReference type="ARBA" id="ARBA00012438"/>
    </source>
</evidence>
<comment type="caution">
    <text evidence="10">The sequence shown here is derived from an EMBL/GenBank/DDBJ whole genome shotgun (WGS) entry which is preliminary data.</text>
</comment>
<keyword evidence="6" id="KW-0175">Coiled coil</keyword>
<dbReference type="Gene3D" id="3.30.450.20">
    <property type="entry name" value="PAS domain"/>
    <property type="match status" value="2"/>
</dbReference>
<dbReference type="SUPFAM" id="SSF47384">
    <property type="entry name" value="Homodimeric domain of signal transducing histidine kinase"/>
    <property type="match status" value="1"/>
</dbReference>
<dbReference type="InterPro" id="IPR035965">
    <property type="entry name" value="PAS-like_dom_sf"/>
</dbReference>
<dbReference type="SUPFAM" id="SSF55785">
    <property type="entry name" value="PYP-like sensor domain (PAS domain)"/>
    <property type="match status" value="2"/>
</dbReference>
<dbReference type="SMART" id="SM00388">
    <property type="entry name" value="HisKA"/>
    <property type="match status" value="1"/>
</dbReference>
<feature type="coiled-coil region" evidence="6">
    <location>
        <begin position="525"/>
        <end position="556"/>
    </location>
</feature>
<keyword evidence="7" id="KW-0472">Membrane</keyword>
<keyword evidence="11" id="KW-1185">Reference proteome</keyword>
<feature type="domain" description="PAC" evidence="9">
    <location>
        <begin position="344"/>
        <end position="395"/>
    </location>
</feature>
<feature type="domain" description="Histidine kinase" evidence="8">
    <location>
        <begin position="566"/>
        <end position="785"/>
    </location>
</feature>
<dbReference type="CDD" id="cd16922">
    <property type="entry name" value="HATPase_EvgS-ArcB-TorS-like"/>
    <property type="match status" value="1"/>
</dbReference>
<evidence type="ECO:0000256" key="7">
    <source>
        <dbReference type="SAM" id="Phobius"/>
    </source>
</evidence>
<evidence type="ECO:0000313" key="10">
    <source>
        <dbReference type="EMBL" id="OCW55794.1"/>
    </source>
</evidence>
<dbReference type="STRING" id="1480615.AWJ14_15040"/>
<dbReference type="PROSITE" id="PS50113">
    <property type="entry name" value="PAC"/>
    <property type="match status" value="1"/>
</dbReference>
<dbReference type="InterPro" id="IPR036097">
    <property type="entry name" value="HisK_dim/P_sf"/>
</dbReference>
<dbReference type="FunFam" id="3.30.565.10:FF:000006">
    <property type="entry name" value="Sensor histidine kinase WalK"/>
    <property type="match status" value="1"/>
</dbReference>
<evidence type="ECO:0000259" key="8">
    <source>
        <dbReference type="PROSITE" id="PS50109"/>
    </source>
</evidence>
<organism evidence="10 11">
    <name type="scientific">Hoeflea olei</name>
    <dbReference type="NCBI Taxonomy" id="1480615"/>
    <lineage>
        <taxon>Bacteria</taxon>
        <taxon>Pseudomonadati</taxon>
        <taxon>Pseudomonadota</taxon>
        <taxon>Alphaproteobacteria</taxon>
        <taxon>Hyphomicrobiales</taxon>
        <taxon>Rhizobiaceae</taxon>
        <taxon>Hoeflea</taxon>
    </lineage>
</organism>
<dbReference type="Pfam" id="PF12860">
    <property type="entry name" value="PAS_7"/>
    <property type="match status" value="1"/>
</dbReference>
<dbReference type="InterPro" id="IPR036890">
    <property type="entry name" value="HATPase_C_sf"/>
</dbReference>
<dbReference type="InterPro" id="IPR013655">
    <property type="entry name" value="PAS_fold_3"/>
</dbReference>
<dbReference type="PANTHER" id="PTHR43047:SF72">
    <property type="entry name" value="OSMOSENSING HISTIDINE PROTEIN KINASE SLN1"/>
    <property type="match status" value="1"/>
</dbReference>
<gene>
    <name evidence="10" type="ORF">AWJ14_15040</name>
</gene>
<dbReference type="Pfam" id="PF08447">
    <property type="entry name" value="PAS_3"/>
    <property type="match status" value="1"/>
</dbReference>
<dbReference type="EMBL" id="LQZT01000049">
    <property type="protein sequence ID" value="OCW55794.1"/>
    <property type="molecule type" value="Genomic_DNA"/>
</dbReference>
<dbReference type="InterPro" id="IPR000014">
    <property type="entry name" value="PAS"/>
</dbReference>